<dbReference type="KEGG" id="asn:102378346"/>
<dbReference type="PANTHER" id="PTHR18870">
    <property type="entry name" value="PROTEIN TAG-278-RELATED"/>
    <property type="match status" value="1"/>
</dbReference>
<keyword evidence="5" id="KW-1185">Reference proteome</keyword>
<feature type="compositionally biased region" description="Basic and acidic residues" evidence="3">
    <location>
        <begin position="619"/>
        <end position="639"/>
    </location>
</feature>
<reference evidence="6" key="1">
    <citation type="submission" date="2025-08" db="UniProtKB">
        <authorList>
            <consortium name="RefSeq"/>
        </authorList>
    </citation>
    <scope>IDENTIFICATION</scope>
</reference>
<feature type="compositionally biased region" description="Basic and acidic residues" evidence="3">
    <location>
        <begin position="1083"/>
        <end position="1100"/>
    </location>
</feature>
<dbReference type="Pfam" id="PF15665">
    <property type="entry name" value="FAM184"/>
    <property type="match status" value="1"/>
</dbReference>
<dbReference type="AlphaFoldDB" id="A0A3Q0FTC1"/>
<feature type="region of interest" description="Disordered" evidence="3">
    <location>
        <begin position="583"/>
        <end position="648"/>
    </location>
</feature>
<dbReference type="GeneID" id="102378346"/>
<gene>
    <name evidence="6" type="primary">FAM184B</name>
</gene>
<feature type="coiled-coil region" evidence="2">
    <location>
        <begin position="92"/>
        <end position="119"/>
    </location>
</feature>
<feature type="compositionally biased region" description="Polar residues" evidence="3">
    <location>
        <begin position="45"/>
        <end position="61"/>
    </location>
</feature>
<sequence>MCGEGGWRAGAALVGAEVGLRVCNTGRGRGAGTDSPSADPRISSPMASGTSKSRQPGTCNGPQGARCSPAEECSGEIHTKMCKKIAQLTKVIYALNTKNDEHEASIQALKEAHEEEIKHIHAETKETVLQYKSKIGEEQVLRKRIQTLEDMLGQHQMLKEEASAKFIMCKKQLRTEGKQPELISSLSKEMLDMKTDFENKLQHLNQESESLVNDCKTFERENLDTKESLDEKHRVEMQVVLNEMENLKSENQKIIEEYAEKTSKLQAFYEKEKDTLKKAMQQSVADIQKQCQQREMEQRKINEAQEAVLLQQVKKLEADLEAKSQKINELKKHSQKLKEKTQDLEIQLRESKQEILESKSTMKKLEEELPVAKDKLILQENEILRKAEGMETILNAQCRAANAADELKDQIVQFQQKTSTKESHSGKKDCEDTKVPNQSEDPAATIKDDMKQWQKEELRKIKRQSDEEKMRLKGQLVKGLEDLVKKHTLEIKSVQASMEAERKTLQKELQLQLEELRKKSENEIKQLQREKEALSGKLQDSSLEVSRLQEFISQNQDIPKYSECLQTYSRKIHKEQEELDSLHCEDTEMQSPSVQHKDMSKLQRERGRCQETPKAQMRIKNEEKPRLESTSVSKKEDRQSASVPLQKEKTKHVKALQEEWHNHKADLESQVAQLKQALDQQAHNFKDALQKHNLQSNKEKEKLLQDLQDIIKQSQNVKVQLEASNQRALKKLEKNKNQELKEIEERLKREYNNSIKIHDQSHRLEIQALEEKTKNELQGELEKIQKQQTQLLESLRMDLSEQQESCASHRKQIEDLQMELKNVWSLKQQQEGSSQSQIKSLNDDLEKCQNEISGLKKDNSLLKDTMELLSAQVDLQKQESAQLQDREKQHRRLLEDDLKGKHKKELEVLKQDHRKEIQNMVSDFSSAQAHLQAKIVSLETELKELEEKPRKRESRQEDMQLISCLQDKLSEREEIIKHLMEGRKFHHSLLPATEVYRNRSFSFNPSPGCLTPSMKKKKLDDVPSRVVSVPNLASYAKSFLSCDLRSKRSSPQITKSTSLDQSPSCIRACYQSTQSSDSSTATRKQDNEASKFTDDKKQDPRHQEWFTKYFSF</sequence>
<dbReference type="RefSeq" id="XP_025050579.1">
    <property type="nucleotide sequence ID" value="XM_025194794.1"/>
</dbReference>
<proteinExistence type="predicted"/>
<evidence type="ECO:0000256" key="1">
    <source>
        <dbReference type="ARBA" id="ARBA00023054"/>
    </source>
</evidence>
<feature type="compositionally biased region" description="Basic and acidic residues" evidence="3">
    <location>
        <begin position="595"/>
        <end position="611"/>
    </location>
</feature>
<dbReference type="InParanoid" id="A0A3Q0FTC1"/>
<feature type="coiled-coil region" evidence="2">
    <location>
        <begin position="657"/>
        <end position="948"/>
    </location>
</feature>
<protein>
    <submittedName>
        <fullName evidence="6">Protein FAM184B isoform X1</fullName>
    </submittedName>
</protein>
<keyword evidence="1 2" id="KW-0175">Coiled coil</keyword>
<feature type="region of interest" description="Disordered" evidence="3">
    <location>
        <begin position="27"/>
        <end position="65"/>
    </location>
</feature>
<evidence type="ECO:0000256" key="2">
    <source>
        <dbReference type="SAM" id="Coils"/>
    </source>
</evidence>
<evidence type="ECO:0000256" key="3">
    <source>
        <dbReference type="SAM" id="MobiDB-lite"/>
    </source>
</evidence>
<name>A0A3Q0FTC1_ALLSI</name>
<accession>A0A3Q0FTC1</accession>
<feature type="coiled-coil region" evidence="2">
    <location>
        <begin position="187"/>
        <end position="382"/>
    </location>
</feature>
<dbReference type="Proteomes" id="UP000189705">
    <property type="component" value="Unplaced"/>
</dbReference>
<evidence type="ECO:0000313" key="6">
    <source>
        <dbReference type="RefSeq" id="XP_025050579.1"/>
    </source>
</evidence>
<dbReference type="STRING" id="38654.A0A3Q0FTC1"/>
<feature type="domain" description="Protein FAM184A/B N-terminal" evidence="4">
    <location>
        <begin position="91"/>
        <end position="206"/>
    </location>
</feature>
<feature type="compositionally biased region" description="Basic and acidic residues" evidence="3">
    <location>
        <begin position="419"/>
        <end position="434"/>
    </location>
</feature>
<dbReference type="InterPro" id="IPR039478">
    <property type="entry name" value="FAM184A/B_N"/>
</dbReference>
<dbReference type="CTD" id="27146"/>
<evidence type="ECO:0000259" key="4">
    <source>
        <dbReference type="Pfam" id="PF15665"/>
    </source>
</evidence>
<dbReference type="PANTHER" id="PTHR18870:SF8">
    <property type="entry name" value="PROTEIN FAM184B"/>
    <property type="match status" value="1"/>
</dbReference>
<feature type="region of interest" description="Disordered" evidence="3">
    <location>
        <begin position="1072"/>
        <end position="1100"/>
    </location>
</feature>
<feature type="region of interest" description="Disordered" evidence="3">
    <location>
        <begin position="415"/>
        <end position="450"/>
    </location>
</feature>
<evidence type="ECO:0000313" key="5">
    <source>
        <dbReference type="Proteomes" id="UP000189705"/>
    </source>
</evidence>
<organism evidence="5 6">
    <name type="scientific">Alligator sinensis</name>
    <name type="common">Chinese alligator</name>
    <dbReference type="NCBI Taxonomy" id="38654"/>
    <lineage>
        <taxon>Eukaryota</taxon>
        <taxon>Metazoa</taxon>
        <taxon>Chordata</taxon>
        <taxon>Craniata</taxon>
        <taxon>Vertebrata</taxon>
        <taxon>Euteleostomi</taxon>
        <taxon>Archelosauria</taxon>
        <taxon>Archosauria</taxon>
        <taxon>Crocodylia</taxon>
        <taxon>Alligatoridae</taxon>
        <taxon>Alligatorinae</taxon>
        <taxon>Alligator</taxon>
    </lineage>
</organism>